<name>A0A8S5MI63_9CAUD</name>
<protein>
    <submittedName>
        <fullName evidence="1">Uncharacterized protein</fullName>
    </submittedName>
</protein>
<sequence length="64" mass="7610">MRLNPEKMTEHGFSFESMDDLLLYASNLVEYFRYHNKNLTKAQERKITAIQEALECLDLEVNEQ</sequence>
<evidence type="ECO:0000313" key="1">
    <source>
        <dbReference type="EMBL" id="DAD81938.1"/>
    </source>
</evidence>
<proteinExistence type="predicted"/>
<organism evidence="1">
    <name type="scientific">Siphoviridae sp. ctAvK3</name>
    <dbReference type="NCBI Taxonomy" id="2826184"/>
    <lineage>
        <taxon>Viruses</taxon>
        <taxon>Duplodnaviria</taxon>
        <taxon>Heunggongvirae</taxon>
        <taxon>Uroviricota</taxon>
        <taxon>Caudoviricetes</taxon>
    </lineage>
</organism>
<accession>A0A8S5MI63</accession>
<dbReference type="EMBL" id="BK014910">
    <property type="protein sequence ID" value="DAD81938.1"/>
    <property type="molecule type" value="Genomic_DNA"/>
</dbReference>
<reference evidence="1" key="1">
    <citation type="journal article" date="2021" name="Proc. Natl. Acad. Sci. U.S.A.">
        <title>A Catalog of Tens of Thousands of Viruses from Human Metagenomes Reveals Hidden Associations with Chronic Diseases.</title>
        <authorList>
            <person name="Tisza M.J."/>
            <person name="Buck C.B."/>
        </authorList>
    </citation>
    <scope>NUCLEOTIDE SEQUENCE</scope>
    <source>
        <strain evidence="1">CtAvK3</strain>
    </source>
</reference>